<evidence type="ECO:0000256" key="1">
    <source>
        <dbReference type="ARBA" id="ARBA00022801"/>
    </source>
</evidence>
<dbReference type="InterPro" id="IPR050266">
    <property type="entry name" value="AB_hydrolase_sf"/>
</dbReference>
<accession>A0A9D2RQF5</accession>
<dbReference type="Proteomes" id="UP000823823">
    <property type="component" value="Unassembled WGS sequence"/>
</dbReference>
<dbReference type="PANTHER" id="PTHR43798:SF31">
    <property type="entry name" value="AB HYDROLASE SUPERFAMILY PROTEIN YCLE"/>
    <property type="match status" value="1"/>
</dbReference>
<gene>
    <name evidence="3" type="ORF">H9786_15500</name>
</gene>
<reference evidence="3" key="1">
    <citation type="journal article" date="2021" name="PeerJ">
        <title>Extensive microbial diversity within the chicken gut microbiome revealed by metagenomics and culture.</title>
        <authorList>
            <person name="Gilroy R."/>
            <person name="Ravi A."/>
            <person name="Getino M."/>
            <person name="Pursley I."/>
            <person name="Horton D.L."/>
            <person name="Alikhan N.F."/>
            <person name="Baker D."/>
            <person name="Gharbi K."/>
            <person name="Hall N."/>
            <person name="Watson M."/>
            <person name="Adriaenssens E.M."/>
            <person name="Foster-Nyarko E."/>
            <person name="Jarju S."/>
            <person name="Secka A."/>
            <person name="Antonio M."/>
            <person name="Oren A."/>
            <person name="Chaudhuri R.R."/>
            <person name="La Ragione R."/>
            <person name="Hildebrand F."/>
            <person name="Pallen M.J."/>
        </authorList>
    </citation>
    <scope>NUCLEOTIDE SEQUENCE</scope>
    <source>
        <strain evidence="3">ChiHjej13B12-24818</strain>
    </source>
</reference>
<dbReference type="Gene3D" id="3.40.50.1820">
    <property type="entry name" value="alpha/beta hydrolase"/>
    <property type="match status" value="1"/>
</dbReference>
<evidence type="ECO:0000313" key="3">
    <source>
        <dbReference type="EMBL" id="HJB11903.1"/>
    </source>
</evidence>
<feature type="domain" description="AB hydrolase-1" evidence="2">
    <location>
        <begin position="6"/>
        <end position="227"/>
    </location>
</feature>
<organism evidence="3 4">
    <name type="scientific">Candidatus Brachybacterium merdavium</name>
    <dbReference type="NCBI Taxonomy" id="2838513"/>
    <lineage>
        <taxon>Bacteria</taxon>
        <taxon>Bacillati</taxon>
        <taxon>Actinomycetota</taxon>
        <taxon>Actinomycetes</taxon>
        <taxon>Micrococcales</taxon>
        <taxon>Dermabacteraceae</taxon>
        <taxon>Brachybacterium</taxon>
    </lineage>
</organism>
<sequence length="249" mass="26956">MNAWPVVLVHGTRTSATQWDRQLPSLRAAGHTSHAIDLPGHGTRRAEPFELDTAIEAIAAAVREAAPQRVHLIGSSLGGMLAIHAAARGIDHLGSLTVCGGAVQPGRASARLYGRMIELTDHLPGISAEGRGPLLTWILGPEGARAYLRGGRADASVVRPTMEALASLDLLDDLRQIRVPVTFLHGRYDQLRMQEIEFSAAAPRGRLEVLPYGNHMVNLNRPHRFNADLLRVLARAERDRGGREEGLGP</sequence>
<dbReference type="InterPro" id="IPR029058">
    <property type="entry name" value="AB_hydrolase_fold"/>
</dbReference>
<evidence type="ECO:0000313" key="4">
    <source>
        <dbReference type="Proteomes" id="UP000823823"/>
    </source>
</evidence>
<name>A0A9D2RQF5_9MICO</name>
<proteinExistence type="predicted"/>
<dbReference type="EMBL" id="DWZH01000128">
    <property type="protein sequence ID" value="HJB11903.1"/>
    <property type="molecule type" value="Genomic_DNA"/>
</dbReference>
<protein>
    <submittedName>
        <fullName evidence="3">Alpha/beta hydrolase</fullName>
    </submittedName>
</protein>
<dbReference type="InterPro" id="IPR000073">
    <property type="entry name" value="AB_hydrolase_1"/>
</dbReference>
<dbReference type="AlphaFoldDB" id="A0A9D2RQF5"/>
<dbReference type="GO" id="GO:0016020">
    <property type="term" value="C:membrane"/>
    <property type="evidence" value="ECO:0007669"/>
    <property type="project" value="TreeGrafter"/>
</dbReference>
<dbReference type="Pfam" id="PF12697">
    <property type="entry name" value="Abhydrolase_6"/>
    <property type="match status" value="1"/>
</dbReference>
<dbReference type="PANTHER" id="PTHR43798">
    <property type="entry name" value="MONOACYLGLYCEROL LIPASE"/>
    <property type="match status" value="1"/>
</dbReference>
<reference evidence="3" key="2">
    <citation type="submission" date="2021-04" db="EMBL/GenBank/DDBJ databases">
        <authorList>
            <person name="Gilroy R."/>
        </authorList>
    </citation>
    <scope>NUCLEOTIDE SEQUENCE</scope>
    <source>
        <strain evidence="3">ChiHjej13B12-24818</strain>
    </source>
</reference>
<comment type="caution">
    <text evidence="3">The sequence shown here is derived from an EMBL/GenBank/DDBJ whole genome shotgun (WGS) entry which is preliminary data.</text>
</comment>
<evidence type="ECO:0000259" key="2">
    <source>
        <dbReference type="Pfam" id="PF12697"/>
    </source>
</evidence>
<keyword evidence="1 3" id="KW-0378">Hydrolase</keyword>
<dbReference type="GO" id="GO:0016787">
    <property type="term" value="F:hydrolase activity"/>
    <property type="evidence" value="ECO:0007669"/>
    <property type="project" value="UniProtKB-KW"/>
</dbReference>
<dbReference type="SUPFAM" id="SSF53474">
    <property type="entry name" value="alpha/beta-Hydrolases"/>
    <property type="match status" value="1"/>
</dbReference>